<name>A0ACC3C7U7_PYRYE</name>
<reference evidence="1" key="1">
    <citation type="submission" date="2019-11" db="EMBL/GenBank/DDBJ databases">
        <title>Nori genome reveals adaptations in red seaweeds to the harsh intertidal environment.</title>
        <authorList>
            <person name="Wang D."/>
            <person name="Mao Y."/>
        </authorList>
    </citation>
    <scope>NUCLEOTIDE SEQUENCE</scope>
    <source>
        <tissue evidence="1">Gametophyte</tissue>
    </source>
</reference>
<dbReference type="EMBL" id="CM020619">
    <property type="protein sequence ID" value="KAK1866185.1"/>
    <property type="molecule type" value="Genomic_DNA"/>
</dbReference>
<gene>
    <name evidence="1" type="ORF">I4F81_008705</name>
</gene>
<accession>A0ACC3C7U7</accession>
<protein>
    <submittedName>
        <fullName evidence="1">Uncharacterized protein</fullName>
    </submittedName>
</protein>
<organism evidence="1 2">
    <name type="scientific">Pyropia yezoensis</name>
    <name type="common">Susabi-nori</name>
    <name type="synonym">Porphyra yezoensis</name>
    <dbReference type="NCBI Taxonomy" id="2788"/>
    <lineage>
        <taxon>Eukaryota</taxon>
        <taxon>Rhodophyta</taxon>
        <taxon>Bangiophyceae</taxon>
        <taxon>Bangiales</taxon>
        <taxon>Bangiaceae</taxon>
        <taxon>Pyropia</taxon>
    </lineage>
</organism>
<evidence type="ECO:0000313" key="2">
    <source>
        <dbReference type="Proteomes" id="UP000798662"/>
    </source>
</evidence>
<comment type="caution">
    <text evidence="1">The sequence shown here is derived from an EMBL/GenBank/DDBJ whole genome shotgun (WGS) entry which is preliminary data.</text>
</comment>
<keyword evidence="2" id="KW-1185">Reference proteome</keyword>
<evidence type="ECO:0000313" key="1">
    <source>
        <dbReference type="EMBL" id="KAK1866185.1"/>
    </source>
</evidence>
<proteinExistence type="predicted"/>
<dbReference type="Proteomes" id="UP000798662">
    <property type="component" value="Chromosome 2"/>
</dbReference>
<sequence>MDMLGVVARLNTVSADTCIQWLSDVAVDRWLLGGSAGGGPMSLSRRLLLTWLFTYVGGLGLYYLVATADFLLVFFALRRWLVPDYVPDWPSVRREVAYSTRSLAVMAAMTTPTEVAIQLGHSRVYHDPNEFGWAYLIASPFLFLLFTDSVIYWVHRGLHHRWVYKYVHKPHHSFVQTTPYAAFAFHPMDGYLQGVAYQAFVFVFPFQAALHMASLAFVAMWTINIHDRVSFGIPGVNGARHHTVHHLTFKANYGQYFTFWDWVCGTWRDPDSLGVAGKETAASSQLLEEEVYGKKYL</sequence>